<sequence>MDPKIHNCLKVWRGCKLRVIGIAQETDNNVKMQEDLQKYVYQLRIDAKIMIVELADPEISKERLREDSSHGGKDDDDAGSAERQDGRRWRHRTLLVPAPGDERQSRFAAKEERRATTESEESAEGDDKNEDKKDDAAPKTKKERMKALDKQKVFKMHTAVRLNELLLQHSANSQLVLLNLPKPPLHKDRDALDDYVHYLEVMTDKINRVIFVRGTGKEVITEHS</sequence>
<accession>A0A8S1HZ91</accession>
<evidence type="ECO:0000256" key="2">
    <source>
        <dbReference type="ARBA" id="ARBA00022692"/>
    </source>
</evidence>
<keyword evidence="3" id="KW-1133">Transmembrane helix</keyword>
<keyword evidence="4" id="KW-0472">Membrane</keyword>
<dbReference type="GO" id="GO:0015379">
    <property type="term" value="F:potassium:chloride symporter activity"/>
    <property type="evidence" value="ECO:0007669"/>
    <property type="project" value="TreeGrafter"/>
</dbReference>
<evidence type="ECO:0000256" key="4">
    <source>
        <dbReference type="ARBA" id="ARBA00023136"/>
    </source>
</evidence>
<comment type="caution">
    <text evidence="7">The sequence shown here is derived from an EMBL/GenBank/DDBJ whole genome shotgun (WGS) entry which is preliminary data.</text>
</comment>
<comment type="subcellular location">
    <subcellularLocation>
        <location evidence="1">Membrane</location>
        <topology evidence="1">Multi-pass membrane protein</topology>
    </subcellularLocation>
</comment>
<keyword evidence="8" id="KW-1185">Reference proteome</keyword>
<dbReference type="Proteomes" id="UP000835052">
    <property type="component" value="Unassembled WGS sequence"/>
</dbReference>
<evidence type="ECO:0000313" key="8">
    <source>
        <dbReference type="Proteomes" id="UP000835052"/>
    </source>
</evidence>
<gene>
    <name evidence="7" type="ORF">CAUJ_LOCUS14669</name>
</gene>
<proteinExistence type="predicted"/>
<name>A0A8S1HZ91_9PELO</name>
<dbReference type="GO" id="GO:0055064">
    <property type="term" value="P:chloride ion homeostasis"/>
    <property type="evidence" value="ECO:0007669"/>
    <property type="project" value="TreeGrafter"/>
</dbReference>
<organism evidence="7 8">
    <name type="scientific">Caenorhabditis auriculariae</name>
    <dbReference type="NCBI Taxonomy" id="2777116"/>
    <lineage>
        <taxon>Eukaryota</taxon>
        <taxon>Metazoa</taxon>
        <taxon>Ecdysozoa</taxon>
        <taxon>Nematoda</taxon>
        <taxon>Chromadorea</taxon>
        <taxon>Rhabditida</taxon>
        <taxon>Rhabditina</taxon>
        <taxon>Rhabditomorpha</taxon>
        <taxon>Rhabditoidea</taxon>
        <taxon>Rhabditidae</taxon>
        <taxon>Peloderinae</taxon>
        <taxon>Caenorhabditis</taxon>
    </lineage>
</organism>
<dbReference type="InterPro" id="IPR018491">
    <property type="entry name" value="SLC12_C"/>
</dbReference>
<reference evidence="7" key="1">
    <citation type="submission" date="2020-10" db="EMBL/GenBank/DDBJ databases">
        <authorList>
            <person name="Kikuchi T."/>
        </authorList>
    </citation>
    <scope>NUCLEOTIDE SEQUENCE</scope>
    <source>
        <strain evidence="7">NKZ352</strain>
    </source>
</reference>
<dbReference type="PANTHER" id="PTHR11827">
    <property type="entry name" value="SOLUTE CARRIER FAMILY 12, CATION COTRANSPORTERS"/>
    <property type="match status" value="1"/>
</dbReference>
<evidence type="ECO:0000256" key="1">
    <source>
        <dbReference type="ARBA" id="ARBA00004141"/>
    </source>
</evidence>
<dbReference type="OrthoDB" id="2020542at2759"/>
<evidence type="ECO:0000259" key="6">
    <source>
        <dbReference type="Pfam" id="PF03522"/>
    </source>
</evidence>
<feature type="compositionally biased region" description="Basic and acidic residues" evidence="5">
    <location>
        <begin position="125"/>
        <end position="144"/>
    </location>
</feature>
<dbReference type="Pfam" id="PF03522">
    <property type="entry name" value="SLC12"/>
    <property type="match status" value="1"/>
</dbReference>
<dbReference type="GO" id="GO:1990573">
    <property type="term" value="P:potassium ion import across plasma membrane"/>
    <property type="evidence" value="ECO:0007669"/>
    <property type="project" value="TreeGrafter"/>
</dbReference>
<feature type="domain" description="SLC12A transporter C-terminal" evidence="6">
    <location>
        <begin position="128"/>
        <end position="224"/>
    </location>
</feature>
<keyword evidence="2" id="KW-0812">Transmembrane</keyword>
<dbReference type="PANTHER" id="PTHR11827:SF53">
    <property type="entry name" value="K+_CL-COTRANSPORTER"/>
    <property type="match status" value="1"/>
</dbReference>
<dbReference type="GO" id="GO:0045202">
    <property type="term" value="C:synapse"/>
    <property type="evidence" value="ECO:0007669"/>
    <property type="project" value="GOC"/>
</dbReference>
<feature type="region of interest" description="Disordered" evidence="5">
    <location>
        <begin position="61"/>
        <end position="144"/>
    </location>
</feature>
<dbReference type="InterPro" id="IPR004842">
    <property type="entry name" value="SLC12A_fam"/>
</dbReference>
<evidence type="ECO:0000256" key="5">
    <source>
        <dbReference type="SAM" id="MobiDB-lite"/>
    </source>
</evidence>
<feature type="compositionally biased region" description="Basic and acidic residues" evidence="5">
    <location>
        <begin position="100"/>
        <end position="117"/>
    </location>
</feature>
<dbReference type="GO" id="GO:0006884">
    <property type="term" value="P:cell volume homeostasis"/>
    <property type="evidence" value="ECO:0007669"/>
    <property type="project" value="TreeGrafter"/>
</dbReference>
<dbReference type="GO" id="GO:0007268">
    <property type="term" value="P:chemical synaptic transmission"/>
    <property type="evidence" value="ECO:0007669"/>
    <property type="project" value="TreeGrafter"/>
</dbReference>
<dbReference type="EMBL" id="CAJGYM010000137">
    <property type="protein sequence ID" value="CAD6198763.1"/>
    <property type="molecule type" value="Genomic_DNA"/>
</dbReference>
<protein>
    <recommendedName>
        <fullName evidence="6">SLC12A transporter C-terminal domain-containing protein</fullName>
    </recommendedName>
</protein>
<evidence type="ECO:0000313" key="7">
    <source>
        <dbReference type="EMBL" id="CAD6198763.1"/>
    </source>
</evidence>
<evidence type="ECO:0000256" key="3">
    <source>
        <dbReference type="ARBA" id="ARBA00022989"/>
    </source>
</evidence>
<feature type="compositionally biased region" description="Basic and acidic residues" evidence="5">
    <location>
        <begin position="61"/>
        <end position="73"/>
    </location>
</feature>
<dbReference type="GO" id="GO:0055075">
    <property type="term" value="P:potassium ion homeostasis"/>
    <property type="evidence" value="ECO:0007669"/>
    <property type="project" value="TreeGrafter"/>
</dbReference>
<dbReference type="GO" id="GO:0005886">
    <property type="term" value="C:plasma membrane"/>
    <property type="evidence" value="ECO:0007669"/>
    <property type="project" value="TreeGrafter"/>
</dbReference>
<dbReference type="AlphaFoldDB" id="A0A8S1HZ91"/>